<dbReference type="EMBL" id="JBBPBN010000005">
    <property type="protein sequence ID" value="KAK9036948.1"/>
    <property type="molecule type" value="Genomic_DNA"/>
</dbReference>
<organism evidence="2 3">
    <name type="scientific">Hibiscus sabdariffa</name>
    <name type="common">roselle</name>
    <dbReference type="NCBI Taxonomy" id="183260"/>
    <lineage>
        <taxon>Eukaryota</taxon>
        <taxon>Viridiplantae</taxon>
        <taxon>Streptophyta</taxon>
        <taxon>Embryophyta</taxon>
        <taxon>Tracheophyta</taxon>
        <taxon>Spermatophyta</taxon>
        <taxon>Magnoliopsida</taxon>
        <taxon>eudicotyledons</taxon>
        <taxon>Gunneridae</taxon>
        <taxon>Pentapetalae</taxon>
        <taxon>rosids</taxon>
        <taxon>malvids</taxon>
        <taxon>Malvales</taxon>
        <taxon>Malvaceae</taxon>
        <taxon>Malvoideae</taxon>
        <taxon>Hibiscus</taxon>
    </lineage>
</organism>
<evidence type="ECO:0000313" key="3">
    <source>
        <dbReference type="Proteomes" id="UP001396334"/>
    </source>
</evidence>
<name>A0ABR2THJ9_9ROSI</name>
<dbReference type="Proteomes" id="UP001396334">
    <property type="component" value="Unassembled WGS sequence"/>
</dbReference>
<reference evidence="2 3" key="1">
    <citation type="journal article" date="2024" name="G3 (Bethesda)">
        <title>Genome assembly of Hibiscus sabdariffa L. provides insights into metabolisms of medicinal natural products.</title>
        <authorList>
            <person name="Kim T."/>
        </authorList>
    </citation>
    <scope>NUCLEOTIDE SEQUENCE [LARGE SCALE GENOMIC DNA]</scope>
    <source>
        <strain evidence="2">TK-2024</strain>
        <tissue evidence="2">Old leaves</tissue>
    </source>
</reference>
<comment type="caution">
    <text evidence="2">The sequence shown here is derived from an EMBL/GenBank/DDBJ whole genome shotgun (WGS) entry which is preliminary data.</text>
</comment>
<sequence>MDHDNSNSSEPLGASMLNPNYGSMLDSQPAFYKDSFMRGANNTQSCNEDLIDDEDIEIHEGEVIRSMVNGMPLSTSLSDFKL</sequence>
<accession>A0ABR2THJ9</accession>
<keyword evidence="3" id="KW-1185">Reference proteome</keyword>
<feature type="compositionally biased region" description="Polar residues" evidence="1">
    <location>
        <begin position="1"/>
        <end position="10"/>
    </location>
</feature>
<evidence type="ECO:0000256" key="1">
    <source>
        <dbReference type="SAM" id="MobiDB-lite"/>
    </source>
</evidence>
<evidence type="ECO:0000313" key="2">
    <source>
        <dbReference type="EMBL" id="KAK9036948.1"/>
    </source>
</evidence>
<protein>
    <submittedName>
        <fullName evidence="2">Uncharacterized protein</fullName>
    </submittedName>
</protein>
<feature type="region of interest" description="Disordered" evidence="1">
    <location>
        <begin position="1"/>
        <end position="21"/>
    </location>
</feature>
<gene>
    <name evidence="2" type="ORF">V6N11_021871</name>
</gene>
<proteinExistence type="predicted"/>